<proteinExistence type="predicted"/>
<sequence length="147" mass="16084">MAAAAMSDAEMGQALWDAAGAGKTGEVTRLLEAGAPVNWANRRSGQSPLIKAAQKGHVELMRVLLDRGADLEAKDNNGWTALIWAARNCHVEAVALLLDRGADPEVRDNDGRSALDLCRPGTCRSALLGAEHLQRWRRRRLLVTWRH</sequence>
<evidence type="ECO:0000313" key="4">
    <source>
        <dbReference type="EMBL" id="KAA0163168.1"/>
    </source>
</evidence>
<reference evidence="4 5" key="1">
    <citation type="submission" date="2019-07" db="EMBL/GenBank/DDBJ databases">
        <title>Genomes of Cafeteria roenbergensis.</title>
        <authorList>
            <person name="Fischer M.G."/>
            <person name="Hackl T."/>
            <person name="Roman M."/>
        </authorList>
    </citation>
    <scope>NUCLEOTIDE SEQUENCE [LARGE SCALE GENOMIC DNA]</scope>
    <source>
        <strain evidence="4 5">RCC970-E3</strain>
    </source>
</reference>
<dbReference type="PANTHER" id="PTHR24171">
    <property type="entry name" value="ANKYRIN REPEAT DOMAIN-CONTAINING PROTEIN 39-RELATED"/>
    <property type="match status" value="1"/>
</dbReference>
<dbReference type="InterPro" id="IPR036770">
    <property type="entry name" value="Ankyrin_rpt-contain_sf"/>
</dbReference>
<feature type="repeat" description="ANK" evidence="3">
    <location>
        <begin position="77"/>
        <end position="109"/>
    </location>
</feature>
<feature type="repeat" description="ANK" evidence="3">
    <location>
        <begin position="44"/>
        <end position="76"/>
    </location>
</feature>
<dbReference type="Proteomes" id="UP000324907">
    <property type="component" value="Unassembled WGS sequence"/>
</dbReference>
<dbReference type="EMBL" id="VLTL01000071">
    <property type="protein sequence ID" value="KAA0163168.1"/>
    <property type="molecule type" value="Genomic_DNA"/>
</dbReference>
<dbReference type="SUPFAM" id="SSF48403">
    <property type="entry name" value="Ankyrin repeat"/>
    <property type="match status" value="1"/>
</dbReference>
<evidence type="ECO:0000256" key="2">
    <source>
        <dbReference type="ARBA" id="ARBA00023043"/>
    </source>
</evidence>
<organism evidence="4 5">
    <name type="scientific">Cafeteria roenbergensis</name>
    <name type="common">Marine flagellate</name>
    <dbReference type="NCBI Taxonomy" id="33653"/>
    <lineage>
        <taxon>Eukaryota</taxon>
        <taxon>Sar</taxon>
        <taxon>Stramenopiles</taxon>
        <taxon>Bigyra</taxon>
        <taxon>Opalozoa</taxon>
        <taxon>Bicosoecida</taxon>
        <taxon>Cafeteriaceae</taxon>
        <taxon>Cafeteria</taxon>
    </lineage>
</organism>
<dbReference type="PRINTS" id="PR01415">
    <property type="entry name" value="ANKYRIN"/>
</dbReference>
<dbReference type="Pfam" id="PF12796">
    <property type="entry name" value="Ank_2"/>
    <property type="match status" value="1"/>
</dbReference>
<evidence type="ECO:0000256" key="3">
    <source>
        <dbReference type="PROSITE-ProRule" id="PRU00023"/>
    </source>
</evidence>
<dbReference type="PROSITE" id="PS50088">
    <property type="entry name" value="ANK_REPEAT"/>
    <property type="match status" value="2"/>
</dbReference>
<gene>
    <name evidence="4" type="ORF">FNF28_04395</name>
</gene>
<evidence type="ECO:0000256" key="1">
    <source>
        <dbReference type="ARBA" id="ARBA00022737"/>
    </source>
</evidence>
<dbReference type="PROSITE" id="PS50297">
    <property type="entry name" value="ANK_REP_REGION"/>
    <property type="match status" value="2"/>
</dbReference>
<protein>
    <submittedName>
        <fullName evidence="4">Uncharacterized protein</fullName>
    </submittedName>
</protein>
<comment type="caution">
    <text evidence="4">The sequence shown here is derived from an EMBL/GenBank/DDBJ whole genome shotgun (WGS) entry which is preliminary data.</text>
</comment>
<evidence type="ECO:0000313" key="5">
    <source>
        <dbReference type="Proteomes" id="UP000324907"/>
    </source>
</evidence>
<accession>A0A5A8DD78</accession>
<keyword evidence="1" id="KW-0677">Repeat</keyword>
<dbReference type="SMART" id="SM00248">
    <property type="entry name" value="ANK"/>
    <property type="match status" value="2"/>
</dbReference>
<dbReference type="AlphaFoldDB" id="A0A5A8DD78"/>
<dbReference type="Gene3D" id="1.25.40.20">
    <property type="entry name" value="Ankyrin repeat-containing domain"/>
    <property type="match status" value="1"/>
</dbReference>
<dbReference type="InterPro" id="IPR002110">
    <property type="entry name" value="Ankyrin_rpt"/>
</dbReference>
<name>A0A5A8DD78_CAFRO</name>
<keyword evidence="2 3" id="KW-0040">ANK repeat</keyword>